<dbReference type="Proteomes" id="UP000485058">
    <property type="component" value="Unassembled WGS sequence"/>
</dbReference>
<protein>
    <submittedName>
        <fullName evidence="1">Uncharacterized protein</fullName>
    </submittedName>
</protein>
<name>A0A699YLY6_HAELA</name>
<dbReference type="EMBL" id="BLLF01000072">
    <property type="protein sequence ID" value="GFH07059.1"/>
    <property type="molecule type" value="Genomic_DNA"/>
</dbReference>
<evidence type="ECO:0000313" key="1">
    <source>
        <dbReference type="EMBL" id="GFH07059.1"/>
    </source>
</evidence>
<proteinExistence type="predicted"/>
<sequence>MGDLGAVAHTLYGFATAPVGMQSTAPVASMTGGGNGQPGATSNSMNSLSVSIGRELARHGISVDMALQAGWLGTLSPENIALLGAVHGHELRGLAGMTTQQQPGSQVHQAPPPGNFLLAGATGSATCSTLFQPLHPAGNSLSAHSTLASDPLAGDVVAAPGSGSKLALWRGLAAAPPPPAPSGAGVYGLGNEDLELARPPSSTLNGLLQDVAAAAAVDLPPAILWTAAIRGLRVSGSNSYQS</sequence>
<gene>
    <name evidence="1" type="ORF">HaLaN_01806</name>
</gene>
<accession>A0A699YLY6</accession>
<comment type="caution">
    <text evidence="1">The sequence shown here is derived from an EMBL/GenBank/DDBJ whole genome shotgun (WGS) entry which is preliminary data.</text>
</comment>
<evidence type="ECO:0000313" key="2">
    <source>
        <dbReference type="Proteomes" id="UP000485058"/>
    </source>
</evidence>
<reference evidence="1 2" key="1">
    <citation type="submission" date="2020-02" db="EMBL/GenBank/DDBJ databases">
        <title>Draft genome sequence of Haematococcus lacustris strain NIES-144.</title>
        <authorList>
            <person name="Morimoto D."/>
            <person name="Nakagawa S."/>
            <person name="Yoshida T."/>
            <person name="Sawayama S."/>
        </authorList>
    </citation>
    <scope>NUCLEOTIDE SEQUENCE [LARGE SCALE GENOMIC DNA]</scope>
    <source>
        <strain evidence="1 2">NIES-144</strain>
    </source>
</reference>
<organism evidence="1 2">
    <name type="scientific">Haematococcus lacustris</name>
    <name type="common">Green alga</name>
    <name type="synonym">Haematococcus pluvialis</name>
    <dbReference type="NCBI Taxonomy" id="44745"/>
    <lineage>
        <taxon>Eukaryota</taxon>
        <taxon>Viridiplantae</taxon>
        <taxon>Chlorophyta</taxon>
        <taxon>core chlorophytes</taxon>
        <taxon>Chlorophyceae</taxon>
        <taxon>CS clade</taxon>
        <taxon>Chlamydomonadales</taxon>
        <taxon>Haematococcaceae</taxon>
        <taxon>Haematococcus</taxon>
    </lineage>
</organism>
<dbReference type="AlphaFoldDB" id="A0A699YLY6"/>
<keyword evidence="2" id="KW-1185">Reference proteome</keyword>